<reference evidence="5" key="1">
    <citation type="submission" date="2015-08" db="EMBL/GenBank/DDBJ databases">
        <title>Complete DNA Sequence of Pseudomonas syringae pv. actinidiae, the Causal Agent of Kiwifruit Canker Disease.</title>
        <authorList>
            <person name="Rikkerink E.H.A."/>
            <person name="Fineran P.C."/>
        </authorList>
    </citation>
    <scope>NUCLEOTIDE SEQUENCE</scope>
    <source>
        <strain evidence="5">DSM 13666</strain>
    </source>
</reference>
<comment type="caution">
    <text evidence="5">The sequence shown here is derived from an EMBL/GenBank/DDBJ whole genome shotgun (WGS) entry which is preliminary data.</text>
</comment>
<dbReference type="Gene3D" id="3.40.50.300">
    <property type="entry name" value="P-loop containing nucleotide triphosphate hydrolases"/>
    <property type="match status" value="1"/>
</dbReference>
<keyword evidence="2" id="KW-0547">Nucleotide-binding</keyword>
<evidence type="ECO:0000259" key="4">
    <source>
        <dbReference type="PROSITE" id="PS50893"/>
    </source>
</evidence>
<keyword evidence="1" id="KW-0813">Transport</keyword>
<gene>
    <name evidence="5" type="ORF">AMD02_15700</name>
</gene>
<dbReference type="InterPro" id="IPR051120">
    <property type="entry name" value="ABC_AA/LPS_Transport"/>
</dbReference>
<dbReference type="InterPro" id="IPR003439">
    <property type="entry name" value="ABC_transporter-like_ATP-bd"/>
</dbReference>
<dbReference type="InterPro" id="IPR017781">
    <property type="entry name" value="ABC_transptr_urea_ATP-bd_UrtD"/>
</dbReference>
<dbReference type="PATRIC" id="fig|136160.3.peg.4084"/>
<sequence>MNQTALNEPSEKKPIVLKSVNLSVQFGGFFAIRDFSFTIPEGELHFLVGPNGAGKTTFLDAICGKAPVSKGSLLFHGDLELSKLKEFERVRYGIGRKFQAPSIFPKLTVFENLELSMKQDKRLFPILFSKMKAEERDRMDDMLAFIGLSDERHRIAQTLSHGQKQWLEIGMVMMQEPKLLLLDEPIAGMTETEEEKTGELLLSLKSRCSIIVVEHDMGFVRSYADRVTVMHEGQLLCDGTIDEVHHNEQVIEVYLGRKEGSPHATAL</sequence>
<keyword evidence="3 5" id="KW-0067">ATP-binding</keyword>
<dbReference type="PANTHER" id="PTHR45772">
    <property type="entry name" value="CONSERVED COMPONENT OF ABC TRANSPORTER FOR NATURAL AMINO ACIDS-RELATED"/>
    <property type="match status" value="1"/>
</dbReference>
<evidence type="ECO:0000313" key="5">
    <source>
        <dbReference type="EMBL" id="KOO36848.1"/>
    </source>
</evidence>
<dbReference type="CDD" id="cd03219">
    <property type="entry name" value="ABC_Mj1267_LivG_branched"/>
    <property type="match status" value="1"/>
</dbReference>
<dbReference type="GeneID" id="87595801"/>
<evidence type="ECO:0000256" key="3">
    <source>
        <dbReference type="ARBA" id="ARBA00022840"/>
    </source>
</evidence>
<dbReference type="GO" id="GO:0016887">
    <property type="term" value="F:ATP hydrolysis activity"/>
    <property type="evidence" value="ECO:0007669"/>
    <property type="project" value="InterPro"/>
</dbReference>
<dbReference type="PANTHER" id="PTHR45772:SF8">
    <property type="entry name" value="HIGH-AFFINITY BRANCHED-CHAIN AMINO ACID TRANSPORT ATP-BINDING PROTEIN"/>
    <property type="match status" value="1"/>
</dbReference>
<dbReference type="SUPFAM" id="SSF52540">
    <property type="entry name" value="P-loop containing nucleoside triphosphate hydrolases"/>
    <property type="match status" value="1"/>
</dbReference>
<dbReference type="RefSeq" id="WP_053432089.1">
    <property type="nucleotide sequence ID" value="NZ_CP040441.1"/>
</dbReference>
<dbReference type="GO" id="GO:0005524">
    <property type="term" value="F:ATP binding"/>
    <property type="evidence" value="ECO:0007669"/>
    <property type="project" value="UniProtKB-KW"/>
</dbReference>
<proteinExistence type="predicted"/>
<dbReference type="AlphaFoldDB" id="A0A0M0KEK2"/>
<dbReference type="EMBL" id="LILD01000003">
    <property type="protein sequence ID" value="KOO36848.1"/>
    <property type="molecule type" value="Genomic_DNA"/>
</dbReference>
<dbReference type="InterPro" id="IPR003593">
    <property type="entry name" value="AAA+_ATPase"/>
</dbReference>
<accession>A0A0M0KEK2</accession>
<dbReference type="InterPro" id="IPR027417">
    <property type="entry name" value="P-loop_NTPase"/>
</dbReference>
<dbReference type="Pfam" id="PF00005">
    <property type="entry name" value="ABC_tran"/>
    <property type="match status" value="1"/>
</dbReference>
<dbReference type="PROSITE" id="PS50893">
    <property type="entry name" value="ABC_TRANSPORTER_2"/>
    <property type="match status" value="1"/>
</dbReference>
<dbReference type="NCBIfam" id="TIGR03411">
    <property type="entry name" value="urea_trans_UrtD"/>
    <property type="match status" value="1"/>
</dbReference>
<evidence type="ECO:0000256" key="2">
    <source>
        <dbReference type="ARBA" id="ARBA00022741"/>
    </source>
</evidence>
<organism evidence="5">
    <name type="scientific">Halalkalibacterium halodurans</name>
    <name type="common">Bacillus halodurans</name>
    <dbReference type="NCBI Taxonomy" id="86665"/>
    <lineage>
        <taxon>Bacteria</taxon>
        <taxon>Bacillati</taxon>
        <taxon>Bacillota</taxon>
        <taxon>Bacilli</taxon>
        <taxon>Bacillales</taxon>
        <taxon>Bacillaceae</taxon>
        <taxon>Halalkalibacterium (ex Joshi et al. 2022)</taxon>
    </lineage>
</organism>
<evidence type="ECO:0000256" key="1">
    <source>
        <dbReference type="ARBA" id="ARBA00022448"/>
    </source>
</evidence>
<feature type="domain" description="ABC transporter" evidence="4">
    <location>
        <begin position="17"/>
        <end position="257"/>
    </location>
</feature>
<protein>
    <submittedName>
        <fullName evidence="5">Urea ABC transporter ATP-binding protein</fullName>
    </submittedName>
</protein>
<dbReference type="FunFam" id="3.40.50.300:FF:000421">
    <property type="entry name" value="Branched-chain amino acid ABC transporter ATP-binding protein"/>
    <property type="match status" value="1"/>
</dbReference>
<dbReference type="SMART" id="SM00382">
    <property type="entry name" value="AAA"/>
    <property type="match status" value="1"/>
</dbReference>
<dbReference type="GO" id="GO:0005886">
    <property type="term" value="C:plasma membrane"/>
    <property type="evidence" value="ECO:0007669"/>
    <property type="project" value="TreeGrafter"/>
</dbReference>
<name>A0A0M0KEK2_ALKHA</name>